<feature type="transmembrane region" description="Helical" evidence="6">
    <location>
        <begin position="372"/>
        <end position="394"/>
    </location>
</feature>
<feature type="transmembrane region" description="Helical" evidence="6">
    <location>
        <begin position="282"/>
        <end position="299"/>
    </location>
</feature>
<feature type="transmembrane region" description="Helical" evidence="6">
    <location>
        <begin position="186"/>
        <end position="206"/>
    </location>
</feature>
<feature type="transmembrane region" description="Helical" evidence="6">
    <location>
        <begin position="99"/>
        <end position="118"/>
    </location>
</feature>
<feature type="transmembrane region" description="Helical" evidence="6">
    <location>
        <begin position="435"/>
        <end position="458"/>
    </location>
</feature>
<dbReference type="Pfam" id="PF00083">
    <property type="entry name" value="Sugar_tr"/>
    <property type="match status" value="1"/>
</dbReference>
<feature type="transmembrane region" description="Helical" evidence="6">
    <location>
        <begin position="158"/>
        <end position="180"/>
    </location>
</feature>
<dbReference type="PANTHER" id="PTHR23511:SF34">
    <property type="entry name" value="SYNAPTIC VESICLE GLYCOPROTEIN 2"/>
    <property type="match status" value="1"/>
</dbReference>
<dbReference type="AlphaFoldDB" id="A0A7S0A7E1"/>
<dbReference type="PROSITE" id="PS50850">
    <property type="entry name" value="MFS"/>
    <property type="match status" value="1"/>
</dbReference>
<keyword evidence="3 6" id="KW-0812">Transmembrane</keyword>
<dbReference type="Gene3D" id="1.20.1250.20">
    <property type="entry name" value="MFS general substrate transporter like domains"/>
    <property type="match status" value="1"/>
</dbReference>
<evidence type="ECO:0000256" key="4">
    <source>
        <dbReference type="ARBA" id="ARBA00022989"/>
    </source>
</evidence>
<keyword evidence="2" id="KW-0813">Transport</keyword>
<reference evidence="8" key="1">
    <citation type="submission" date="2021-01" db="EMBL/GenBank/DDBJ databases">
        <authorList>
            <person name="Corre E."/>
            <person name="Pelletier E."/>
            <person name="Niang G."/>
            <person name="Scheremetjew M."/>
            <person name="Finn R."/>
            <person name="Kale V."/>
            <person name="Holt S."/>
            <person name="Cochrane G."/>
            <person name="Meng A."/>
            <person name="Brown T."/>
            <person name="Cohen L."/>
        </authorList>
    </citation>
    <scope>NUCLEOTIDE SEQUENCE</scope>
    <source>
        <strain evidence="8">Pbaha01</strain>
    </source>
</reference>
<evidence type="ECO:0000256" key="5">
    <source>
        <dbReference type="ARBA" id="ARBA00023136"/>
    </source>
</evidence>
<comment type="subcellular location">
    <subcellularLocation>
        <location evidence="1">Membrane</location>
        <topology evidence="1">Multi-pass membrane protein</topology>
    </subcellularLocation>
</comment>
<feature type="transmembrane region" description="Helical" evidence="6">
    <location>
        <begin position="349"/>
        <end position="366"/>
    </location>
</feature>
<evidence type="ECO:0000259" key="7">
    <source>
        <dbReference type="PROSITE" id="PS50850"/>
    </source>
</evidence>
<dbReference type="EMBL" id="HBEG01017617">
    <property type="protein sequence ID" value="CAD8355263.1"/>
    <property type="molecule type" value="Transcribed_RNA"/>
</dbReference>
<name>A0A7S0A7E1_9DINO</name>
<dbReference type="PANTHER" id="PTHR23511">
    <property type="entry name" value="SYNAPTIC VESICLE GLYCOPROTEIN 2"/>
    <property type="match status" value="1"/>
</dbReference>
<evidence type="ECO:0000256" key="3">
    <source>
        <dbReference type="ARBA" id="ARBA00022692"/>
    </source>
</evidence>
<organism evidence="8">
    <name type="scientific">Pyrodinium bahamense</name>
    <dbReference type="NCBI Taxonomy" id="73915"/>
    <lineage>
        <taxon>Eukaryota</taxon>
        <taxon>Sar</taxon>
        <taxon>Alveolata</taxon>
        <taxon>Dinophyceae</taxon>
        <taxon>Gonyaulacales</taxon>
        <taxon>Pyrocystaceae</taxon>
        <taxon>Pyrodinium</taxon>
    </lineage>
</organism>
<feature type="transmembrane region" description="Helical" evidence="6">
    <location>
        <begin position="33"/>
        <end position="55"/>
    </location>
</feature>
<gene>
    <name evidence="8" type="ORF">PBAH0796_LOCUS10630</name>
</gene>
<evidence type="ECO:0000256" key="6">
    <source>
        <dbReference type="SAM" id="Phobius"/>
    </source>
</evidence>
<feature type="transmembrane region" description="Helical" evidence="6">
    <location>
        <begin position="319"/>
        <end position="342"/>
    </location>
</feature>
<protein>
    <recommendedName>
        <fullName evidence="7">Major facilitator superfamily (MFS) profile domain-containing protein</fullName>
    </recommendedName>
</protein>
<proteinExistence type="predicted"/>
<accession>A0A7S0A7E1</accession>
<keyword evidence="4 6" id="KW-1133">Transmembrane helix</keyword>
<sequence length="477" mass="51648">MENVSGLSDRGRTSIGLDEVLTAAGVGHFQLRLLIACGLGFAAAAVEVVLTGFLLTSLRREWHSSEYMLSMFPTFITLGAIVGELLWGRVADHYGRRAVFMVTVIIVVVFGMASALSWNMGSLIALRFFVAFGYGGNISVDFTLFCELCPTQGRGTMLFALSFFWPLGQILATALAWLVIPRLDWRAFLIFCAIPSLLTCFLRPLIPESPRWLLLHGYTQEAVDVCCHIAKMNGKTPTDVGLSKDTKLVLWNEAEPFGKVSEHQPKSSPSVMVLLGKDLRSTFTACLIFHGLLSLGGYATSTFMPSFLAMKGMSRIDAYLSMLLSSLAEIPGVFLAAAAGIYLGRRLPIQVSPLLVACALIIFAFARRAAVMMVFSCMASCCLEFGWAFAHVYVPEAFPTELRATATGAITGFGSLTSMATPVVTAWILEATNAGAGIAVAFFAIALALGSLVLFMLLRLETVNRELQDWASDSSAF</sequence>
<dbReference type="InterPro" id="IPR020846">
    <property type="entry name" value="MFS_dom"/>
</dbReference>
<feature type="domain" description="Major facilitator superfamily (MFS) profile" evidence="7">
    <location>
        <begin position="33"/>
        <end position="462"/>
    </location>
</feature>
<evidence type="ECO:0000256" key="1">
    <source>
        <dbReference type="ARBA" id="ARBA00004141"/>
    </source>
</evidence>
<feature type="transmembrane region" description="Helical" evidence="6">
    <location>
        <begin position="124"/>
        <end position="146"/>
    </location>
</feature>
<keyword evidence="5 6" id="KW-0472">Membrane</keyword>
<feature type="transmembrane region" description="Helical" evidence="6">
    <location>
        <begin position="406"/>
        <end position="429"/>
    </location>
</feature>
<dbReference type="InterPro" id="IPR005828">
    <property type="entry name" value="MFS_sugar_transport-like"/>
</dbReference>
<dbReference type="GO" id="GO:0016020">
    <property type="term" value="C:membrane"/>
    <property type="evidence" value="ECO:0007669"/>
    <property type="project" value="UniProtKB-SubCell"/>
</dbReference>
<evidence type="ECO:0000256" key="2">
    <source>
        <dbReference type="ARBA" id="ARBA00022448"/>
    </source>
</evidence>
<dbReference type="GO" id="GO:0022857">
    <property type="term" value="F:transmembrane transporter activity"/>
    <property type="evidence" value="ECO:0007669"/>
    <property type="project" value="InterPro"/>
</dbReference>
<dbReference type="InterPro" id="IPR036259">
    <property type="entry name" value="MFS_trans_sf"/>
</dbReference>
<dbReference type="CDD" id="cd17316">
    <property type="entry name" value="MFS_SV2_like"/>
    <property type="match status" value="1"/>
</dbReference>
<feature type="transmembrane region" description="Helical" evidence="6">
    <location>
        <begin position="67"/>
        <end position="87"/>
    </location>
</feature>
<dbReference type="SUPFAM" id="SSF103473">
    <property type="entry name" value="MFS general substrate transporter"/>
    <property type="match status" value="1"/>
</dbReference>
<evidence type="ECO:0000313" key="8">
    <source>
        <dbReference type="EMBL" id="CAD8355263.1"/>
    </source>
</evidence>